<dbReference type="SUPFAM" id="SSF54695">
    <property type="entry name" value="POZ domain"/>
    <property type="match status" value="1"/>
</dbReference>
<dbReference type="InterPro" id="IPR011333">
    <property type="entry name" value="SKP1/BTB/POZ_sf"/>
</dbReference>
<dbReference type="GO" id="GO:0005634">
    <property type="term" value="C:nucleus"/>
    <property type="evidence" value="ECO:0007669"/>
    <property type="project" value="UniProtKB-SubCell"/>
</dbReference>
<dbReference type="InterPro" id="IPR006612">
    <property type="entry name" value="THAP_Znf"/>
</dbReference>
<accession>A0A4P6D686</accession>
<dbReference type="SMART" id="SM00980">
    <property type="entry name" value="THAP"/>
    <property type="match status" value="1"/>
</dbReference>
<evidence type="ECO:0000256" key="7">
    <source>
        <dbReference type="PROSITE-ProRule" id="PRU00309"/>
    </source>
</evidence>
<dbReference type="SUPFAM" id="SSF57716">
    <property type="entry name" value="Glucocorticoid receptor-like (DNA-binding domain)"/>
    <property type="match status" value="1"/>
</dbReference>
<dbReference type="GO" id="GO:0003677">
    <property type="term" value="F:DNA binding"/>
    <property type="evidence" value="ECO:0007669"/>
    <property type="project" value="UniProtKB-UniRule"/>
</dbReference>
<proteinExistence type="predicted"/>
<dbReference type="AlphaFoldDB" id="A0A4P6D686"/>
<dbReference type="EMBL" id="GHKJ01000203">
    <property type="protein sequence ID" value="MOY45233.1"/>
    <property type="molecule type" value="Transcribed_RNA"/>
</dbReference>
<evidence type="ECO:0000256" key="3">
    <source>
        <dbReference type="ARBA" id="ARBA00022771"/>
    </source>
</evidence>
<dbReference type="SMART" id="SM00225">
    <property type="entry name" value="BTB"/>
    <property type="match status" value="1"/>
</dbReference>
<dbReference type="Pfam" id="PF00651">
    <property type="entry name" value="BTB"/>
    <property type="match status" value="1"/>
</dbReference>
<dbReference type="CDD" id="cd18315">
    <property type="entry name" value="BTB_POZ_BAB-like"/>
    <property type="match status" value="1"/>
</dbReference>
<dbReference type="InterPro" id="IPR000210">
    <property type="entry name" value="BTB/POZ_dom"/>
</dbReference>
<organism evidence="11">
    <name type="scientific">Rhodnius prolixus</name>
    <name type="common">Triatomid bug</name>
    <dbReference type="NCBI Taxonomy" id="13249"/>
    <lineage>
        <taxon>Eukaryota</taxon>
        <taxon>Metazoa</taxon>
        <taxon>Ecdysozoa</taxon>
        <taxon>Arthropoda</taxon>
        <taxon>Hexapoda</taxon>
        <taxon>Insecta</taxon>
        <taxon>Pterygota</taxon>
        <taxon>Neoptera</taxon>
        <taxon>Paraneoptera</taxon>
        <taxon>Hemiptera</taxon>
        <taxon>Heteroptera</taxon>
        <taxon>Panheteroptera</taxon>
        <taxon>Cimicomorpha</taxon>
        <taxon>Reduviidae</taxon>
        <taxon>Triatominae</taxon>
        <taxon>Rhodnius</taxon>
    </lineage>
</organism>
<evidence type="ECO:0000256" key="4">
    <source>
        <dbReference type="ARBA" id="ARBA00022833"/>
    </source>
</evidence>
<evidence type="ECO:0000256" key="8">
    <source>
        <dbReference type="SAM" id="MobiDB-lite"/>
    </source>
</evidence>
<dbReference type="RefSeq" id="XP_073977454.1">
    <property type="nucleotide sequence ID" value="XM_074121353.1"/>
</dbReference>
<keyword evidence="6" id="KW-0539">Nucleus</keyword>
<keyword evidence="4" id="KW-0862">Zinc</keyword>
<keyword evidence="3 7" id="KW-0863">Zinc-finger</keyword>
<evidence type="ECO:0000256" key="6">
    <source>
        <dbReference type="ARBA" id="ARBA00023242"/>
    </source>
</evidence>
<keyword evidence="5 7" id="KW-0238">DNA-binding</keyword>
<dbReference type="PROSITE" id="PS50950">
    <property type="entry name" value="ZF_THAP"/>
    <property type="match status" value="1"/>
</dbReference>
<keyword evidence="2" id="KW-0479">Metal-binding</keyword>
<sequence length="507" mass="56039">MPTCYVPGCKSGYGGKPDKHFFSPPQDEHEFLMWVKAIARTDFPLTRKCRVCHVHFSDDSIIKSDEFIIEGERVIIQRAKWKLRPGAIPQIFPTLPKSKPSKARKLPARKCKKIPDKRRKIRVKRRKIPGKRSFLECYLQVPGGSPSSPGSVPIAPKKLSSVVPLSSTLPTTLPTASPSSSSVPPPPPEVCLRWNSYYSNMQATFPTLLNNEQFVDVTLACEGRSIKCHKVMLSACSSYFEELLSQNPCQHPIVFMRDLKFWEVQALVEFMYSGEVNVAQEKLPSLLAAAEALQIKGLTGPSQSSQQDESDYMPIQDSDEVPMSQSHKRVRKRKSTNPMAYPSRQPPQPPQSAKQMPMMHPIVQHSTSPSLSSTGGASSSGIAAQLPTSSPNRKESTSSSYHPPVKIKKERESTPPLALIKEEPLDLGKDSMETGSNNGHDLSNASSSYQASNYDRSHYSGRSLGKPQNGLSDEEDQDRLSTHSNQSDDAASLVEQKHDPGDDVSDA</sequence>
<dbReference type="PANTHER" id="PTHR23110">
    <property type="entry name" value="BTB DOMAIN TRANSCRIPTION FACTOR"/>
    <property type="match status" value="1"/>
</dbReference>
<dbReference type="Pfam" id="PF05485">
    <property type="entry name" value="THAP"/>
    <property type="match status" value="1"/>
</dbReference>
<dbReference type="PANTHER" id="PTHR23110:SF109">
    <property type="entry name" value="FI07618P-RELATED"/>
    <property type="match status" value="1"/>
</dbReference>
<feature type="compositionally biased region" description="Basic residues" evidence="8">
    <location>
        <begin position="326"/>
        <end position="335"/>
    </location>
</feature>
<protein>
    <submittedName>
        <fullName evidence="11">Putative transcription factor gaga-like protein rhodnius neglectus</fullName>
    </submittedName>
</protein>
<comment type="subcellular location">
    <subcellularLocation>
        <location evidence="1">Nucleus</location>
    </subcellularLocation>
</comment>
<dbReference type="VEuPathDB" id="VectorBase:RPRC001797"/>
<evidence type="ECO:0000259" key="10">
    <source>
        <dbReference type="PROSITE" id="PS50950"/>
    </source>
</evidence>
<evidence type="ECO:0000256" key="1">
    <source>
        <dbReference type="ARBA" id="ARBA00004123"/>
    </source>
</evidence>
<feature type="compositionally biased region" description="Polar residues" evidence="8">
    <location>
        <begin position="386"/>
        <end position="401"/>
    </location>
</feature>
<dbReference type="GeneID" id="141450687"/>
<feature type="compositionally biased region" description="Low complexity" evidence="8">
    <location>
        <begin position="443"/>
        <end position="454"/>
    </location>
</feature>
<dbReference type="PROSITE" id="PS50097">
    <property type="entry name" value="BTB"/>
    <property type="match status" value="1"/>
</dbReference>
<feature type="region of interest" description="Disordered" evidence="8">
    <location>
        <begin position="299"/>
        <end position="507"/>
    </location>
</feature>
<evidence type="ECO:0000259" key="9">
    <source>
        <dbReference type="PROSITE" id="PS50097"/>
    </source>
</evidence>
<feature type="compositionally biased region" description="Low complexity" evidence="8">
    <location>
        <begin position="366"/>
        <end position="384"/>
    </location>
</feature>
<evidence type="ECO:0000256" key="2">
    <source>
        <dbReference type="ARBA" id="ARBA00022723"/>
    </source>
</evidence>
<evidence type="ECO:0000256" key="5">
    <source>
        <dbReference type="ARBA" id="ARBA00023125"/>
    </source>
</evidence>
<feature type="domain" description="BTB" evidence="9">
    <location>
        <begin position="215"/>
        <end position="280"/>
    </location>
</feature>
<dbReference type="GO" id="GO:0008270">
    <property type="term" value="F:zinc ion binding"/>
    <property type="evidence" value="ECO:0007669"/>
    <property type="project" value="UniProtKB-KW"/>
</dbReference>
<dbReference type="GO" id="GO:0006357">
    <property type="term" value="P:regulation of transcription by RNA polymerase II"/>
    <property type="evidence" value="ECO:0007669"/>
    <property type="project" value="TreeGrafter"/>
</dbReference>
<feature type="compositionally biased region" description="Basic and acidic residues" evidence="8">
    <location>
        <begin position="420"/>
        <end position="432"/>
    </location>
</feature>
<name>A0A4P6D686_RHOPR</name>
<dbReference type="Gene3D" id="3.30.710.10">
    <property type="entry name" value="Potassium Channel Kv1.1, Chain A"/>
    <property type="match status" value="1"/>
</dbReference>
<reference evidence="11" key="1">
    <citation type="submission" date="2019-04" db="EMBL/GenBank/DDBJ databases">
        <title>Analysis of the testis transcriptome of the Chagas disease vector Rhodnius prolixus.</title>
        <authorList>
            <person name="Cesar J."/>
            <person name="Ribeiro J.M."/>
            <person name="Pereira M.H."/>
            <person name="Araujo R.N."/>
            <person name="Gontijo N.F."/>
            <person name="Pessoa G."/>
            <person name="Sant'Anna M.V."/>
            <person name="Sorgine M.H."/>
            <person name="Majerowicz D."/>
            <person name="Carvalho A.B."/>
            <person name="Braz G."/>
            <person name="Mesquita R."/>
            <person name="Lagerblad P.O."/>
            <person name="Koerich L.B."/>
        </authorList>
    </citation>
    <scope>NUCLEOTIDE SEQUENCE</scope>
</reference>
<dbReference type="InterPro" id="IPR051095">
    <property type="entry name" value="Dros_DevTransReg"/>
</dbReference>
<evidence type="ECO:0000313" key="11">
    <source>
        <dbReference type="EMBL" id="MOY45233.1"/>
    </source>
</evidence>
<feature type="domain" description="THAP-type" evidence="10">
    <location>
        <begin position="1"/>
        <end position="92"/>
    </location>
</feature>